<dbReference type="InterPro" id="IPR035906">
    <property type="entry name" value="MetI-like_sf"/>
</dbReference>
<keyword evidence="6 7" id="KW-0472">Membrane</keyword>
<dbReference type="RefSeq" id="WP_269882903.1">
    <property type="nucleotide sequence ID" value="NZ_JAQAGZ010000011.1"/>
</dbReference>
<comment type="caution">
    <text evidence="9">The sequence shown here is derived from an EMBL/GenBank/DDBJ whole genome shotgun (WGS) entry which is preliminary data.</text>
</comment>
<evidence type="ECO:0000256" key="4">
    <source>
        <dbReference type="ARBA" id="ARBA00022692"/>
    </source>
</evidence>
<organism evidence="9 10">
    <name type="scientific">Paenibacillus gyeongsangnamensis</name>
    <dbReference type="NCBI Taxonomy" id="3388067"/>
    <lineage>
        <taxon>Bacteria</taxon>
        <taxon>Bacillati</taxon>
        <taxon>Bacillota</taxon>
        <taxon>Bacilli</taxon>
        <taxon>Bacillales</taxon>
        <taxon>Paenibacillaceae</taxon>
        <taxon>Paenibacillus</taxon>
    </lineage>
</organism>
<feature type="domain" description="ABC transmembrane type-1" evidence="8">
    <location>
        <begin position="89"/>
        <end position="293"/>
    </location>
</feature>
<feature type="transmembrane region" description="Helical" evidence="7">
    <location>
        <begin position="156"/>
        <end position="176"/>
    </location>
</feature>
<protein>
    <submittedName>
        <fullName evidence="9">Carbohydrate ABC transporter permease</fullName>
    </submittedName>
</protein>
<evidence type="ECO:0000256" key="1">
    <source>
        <dbReference type="ARBA" id="ARBA00004651"/>
    </source>
</evidence>
<evidence type="ECO:0000256" key="6">
    <source>
        <dbReference type="ARBA" id="ARBA00023136"/>
    </source>
</evidence>
<dbReference type="PROSITE" id="PS50928">
    <property type="entry name" value="ABC_TM1"/>
    <property type="match status" value="1"/>
</dbReference>
<feature type="transmembrane region" description="Helical" evidence="7">
    <location>
        <begin position="93"/>
        <end position="112"/>
    </location>
</feature>
<evidence type="ECO:0000256" key="3">
    <source>
        <dbReference type="ARBA" id="ARBA00022475"/>
    </source>
</evidence>
<evidence type="ECO:0000259" key="8">
    <source>
        <dbReference type="PROSITE" id="PS50928"/>
    </source>
</evidence>
<keyword evidence="3" id="KW-1003">Cell membrane</keyword>
<comment type="similarity">
    <text evidence="7">Belongs to the binding-protein-dependent transport system permease family.</text>
</comment>
<evidence type="ECO:0000256" key="7">
    <source>
        <dbReference type="RuleBase" id="RU363032"/>
    </source>
</evidence>
<evidence type="ECO:0000313" key="9">
    <source>
        <dbReference type="EMBL" id="MCZ8514241.1"/>
    </source>
</evidence>
<evidence type="ECO:0000256" key="2">
    <source>
        <dbReference type="ARBA" id="ARBA00022448"/>
    </source>
</evidence>
<feature type="transmembrane region" description="Helical" evidence="7">
    <location>
        <begin position="124"/>
        <end position="144"/>
    </location>
</feature>
<evidence type="ECO:0000313" key="10">
    <source>
        <dbReference type="Proteomes" id="UP001527882"/>
    </source>
</evidence>
<feature type="transmembrane region" description="Helical" evidence="7">
    <location>
        <begin position="196"/>
        <end position="220"/>
    </location>
</feature>
<name>A0ABT4QBJ9_9BACL</name>
<gene>
    <name evidence="9" type="ORF">O9H85_17765</name>
</gene>
<evidence type="ECO:0000256" key="5">
    <source>
        <dbReference type="ARBA" id="ARBA00022989"/>
    </source>
</evidence>
<keyword evidence="5 7" id="KW-1133">Transmembrane helix</keyword>
<feature type="transmembrane region" description="Helical" evidence="7">
    <location>
        <begin position="25"/>
        <end position="46"/>
    </location>
</feature>
<dbReference type="Pfam" id="PF00528">
    <property type="entry name" value="BPD_transp_1"/>
    <property type="match status" value="1"/>
</dbReference>
<dbReference type="InterPro" id="IPR000515">
    <property type="entry name" value="MetI-like"/>
</dbReference>
<dbReference type="EMBL" id="JAQAGZ010000011">
    <property type="protein sequence ID" value="MCZ8514241.1"/>
    <property type="molecule type" value="Genomic_DNA"/>
</dbReference>
<dbReference type="PANTHER" id="PTHR43744">
    <property type="entry name" value="ABC TRANSPORTER PERMEASE PROTEIN MG189-RELATED-RELATED"/>
    <property type="match status" value="1"/>
</dbReference>
<keyword evidence="2 7" id="KW-0813">Transport</keyword>
<dbReference type="SUPFAM" id="SSF161098">
    <property type="entry name" value="MetI-like"/>
    <property type="match status" value="1"/>
</dbReference>
<keyword evidence="4 7" id="KW-0812">Transmembrane</keyword>
<feature type="transmembrane region" description="Helical" evidence="7">
    <location>
        <begin position="275"/>
        <end position="295"/>
    </location>
</feature>
<sequence>MAKPLTEKRATAGSRAVRESLGDRIFLAAVYLFLGVILICVLYPLLYIVSSSFSSAQAVVAGKVWLLPVDFSLAGYEAVFKNPQIMIGYRNSALYTICGVLINVSLTIMLAYPLARKDFLGRHFIMVLLVITMLFNGGLIPYYLTVKGAGILNTPWAMLLPQAMAVWQVIVARTFFQNTIPEELQDAAELDGCSDFKFLTAVVLPLSKPILAVLVLMYAVGHWNAYFDALIFLKSPNLFPLQIILRNILVLSEINASSGMVDAQEMARREGLKDLLKFSLIVVSSLPVLVLYPFIQKHFVKGIMIGSLKG</sequence>
<keyword evidence="10" id="KW-1185">Reference proteome</keyword>
<proteinExistence type="inferred from homology"/>
<reference evidence="9 10" key="1">
    <citation type="submission" date="2022-12" db="EMBL/GenBank/DDBJ databases">
        <title>Draft genome sequence of Paenibacillus sp. dW9.</title>
        <authorList>
            <person name="Choi E.-W."/>
            <person name="Kim D.-U."/>
        </authorList>
    </citation>
    <scope>NUCLEOTIDE SEQUENCE [LARGE SCALE GENOMIC DNA]</scope>
    <source>
        <strain evidence="10">dW9</strain>
    </source>
</reference>
<accession>A0ABT4QBJ9</accession>
<dbReference type="PANTHER" id="PTHR43744:SF9">
    <property type="entry name" value="POLYGALACTURONAN_RHAMNOGALACTURONAN TRANSPORT SYSTEM PERMEASE PROTEIN YTCP"/>
    <property type="match status" value="1"/>
</dbReference>
<dbReference type="Proteomes" id="UP001527882">
    <property type="component" value="Unassembled WGS sequence"/>
</dbReference>
<dbReference type="CDD" id="cd06261">
    <property type="entry name" value="TM_PBP2"/>
    <property type="match status" value="1"/>
</dbReference>
<dbReference type="Gene3D" id="1.10.3720.10">
    <property type="entry name" value="MetI-like"/>
    <property type="match status" value="1"/>
</dbReference>
<comment type="subcellular location">
    <subcellularLocation>
        <location evidence="1 7">Cell membrane</location>
        <topology evidence="1 7">Multi-pass membrane protein</topology>
    </subcellularLocation>
</comment>